<sequence>MHRQDSGRNTRARTAAQDPKTQLSATYRMMPATPASAGVVILDFLPPPNSPSKEHTDKAWAKYRGACSHPGPQPLRIPNPYNDNQVRHCTPASAGVWQSWSRFFLPLFEEHTDNIHHEIRERTAAQTPTCNLYDNETRTAPHTRFGGDLHAAISDPMNAPTRRRAKRRSAQLPRPPTFDYPQCNLYDYATNTVPHTRRKYTDNAHPEIRERAATQDPNPRPSASYRMTDQIRCHTPTEAGVWQYYVLSPYVKPHPKPAQMKAKAKYGRTQAPESPAPNTHGDHHDELNTIPYAAAAGVWSFLPPRNFTHPRIHRQGPGRNMGARTATQDDPQASLHNDELNTVPHARFGGCVALLGFLPPRNLHAMNALTRPGQTTGARTATQDSNARLSTTNTTTNRIWCHTPAKAGTFSHCETPPKASTDEAQGEIPTYVATRKPSNRNEKLNMIPHTR</sequence>
<evidence type="ECO:0000313" key="3">
    <source>
        <dbReference type="Proteomes" id="UP000886523"/>
    </source>
</evidence>
<name>A0A9P6DQM7_9AGAM</name>
<feature type="compositionally biased region" description="Basic and acidic residues" evidence="1">
    <location>
        <begin position="200"/>
        <end position="213"/>
    </location>
</feature>
<gene>
    <name evidence="2" type="ORF">BS47DRAFT_1366549</name>
</gene>
<accession>A0A9P6DQM7</accession>
<dbReference type="Proteomes" id="UP000886523">
    <property type="component" value="Unassembled WGS sequence"/>
</dbReference>
<dbReference type="EMBL" id="MU129077">
    <property type="protein sequence ID" value="KAF9507549.1"/>
    <property type="molecule type" value="Genomic_DNA"/>
</dbReference>
<organism evidence="2 3">
    <name type="scientific">Hydnum rufescens UP504</name>
    <dbReference type="NCBI Taxonomy" id="1448309"/>
    <lineage>
        <taxon>Eukaryota</taxon>
        <taxon>Fungi</taxon>
        <taxon>Dikarya</taxon>
        <taxon>Basidiomycota</taxon>
        <taxon>Agaricomycotina</taxon>
        <taxon>Agaricomycetes</taxon>
        <taxon>Cantharellales</taxon>
        <taxon>Hydnaceae</taxon>
        <taxon>Hydnum</taxon>
    </lineage>
</organism>
<keyword evidence="3" id="KW-1185">Reference proteome</keyword>
<evidence type="ECO:0000256" key="1">
    <source>
        <dbReference type="SAM" id="MobiDB-lite"/>
    </source>
</evidence>
<proteinExistence type="predicted"/>
<comment type="caution">
    <text evidence="2">The sequence shown here is derived from an EMBL/GenBank/DDBJ whole genome shotgun (WGS) entry which is preliminary data.</text>
</comment>
<feature type="region of interest" description="Disordered" evidence="1">
    <location>
        <begin position="1"/>
        <end position="24"/>
    </location>
</feature>
<feature type="region of interest" description="Disordered" evidence="1">
    <location>
        <begin position="151"/>
        <end position="176"/>
    </location>
</feature>
<feature type="region of interest" description="Disordered" evidence="1">
    <location>
        <begin position="200"/>
        <end position="225"/>
    </location>
</feature>
<evidence type="ECO:0000313" key="2">
    <source>
        <dbReference type="EMBL" id="KAF9507549.1"/>
    </source>
</evidence>
<protein>
    <submittedName>
        <fullName evidence="2">Uncharacterized protein</fullName>
    </submittedName>
</protein>
<reference evidence="2" key="1">
    <citation type="journal article" date="2020" name="Nat. Commun.">
        <title>Large-scale genome sequencing of mycorrhizal fungi provides insights into the early evolution of symbiotic traits.</title>
        <authorList>
            <person name="Miyauchi S."/>
            <person name="Kiss E."/>
            <person name="Kuo A."/>
            <person name="Drula E."/>
            <person name="Kohler A."/>
            <person name="Sanchez-Garcia M."/>
            <person name="Morin E."/>
            <person name="Andreopoulos B."/>
            <person name="Barry K.W."/>
            <person name="Bonito G."/>
            <person name="Buee M."/>
            <person name="Carver A."/>
            <person name="Chen C."/>
            <person name="Cichocki N."/>
            <person name="Clum A."/>
            <person name="Culley D."/>
            <person name="Crous P.W."/>
            <person name="Fauchery L."/>
            <person name="Girlanda M."/>
            <person name="Hayes R.D."/>
            <person name="Keri Z."/>
            <person name="LaButti K."/>
            <person name="Lipzen A."/>
            <person name="Lombard V."/>
            <person name="Magnuson J."/>
            <person name="Maillard F."/>
            <person name="Murat C."/>
            <person name="Nolan M."/>
            <person name="Ohm R.A."/>
            <person name="Pangilinan J."/>
            <person name="Pereira M.F."/>
            <person name="Perotto S."/>
            <person name="Peter M."/>
            <person name="Pfister S."/>
            <person name="Riley R."/>
            <person name="Sitrit Y."/>
            <person name="Stielow J.B."/>
            <person name="Szollosi G."/>
            <person name="Zifcakova L."/>
            <person name="Stursova M."/>
            <person name="Spatafora J.W."/>
            <person name="Tedersoo L."/>
            <person name="Vaario L.M."/>
            <person name="Yamada A."/>
            <person name="Yan M."/>
            <person name="Wang P."/>
            <person name="Xu J."/>
            <person name="Bruns T."/>
            <person name="Baldrian P."/>
            <person name="Vilgalys R."/>
            <person name="Dunand C."/>
            <person name="Henrissat B."/>
            <person name="Grigoriev I.V."/>
            <person name="Hibbett D."/>
            <person name="Nagy L.G."/>
            <person name="Martin F.M."/>
        </authorList>
    </citation>
    <scope>NUCLEOTIDE SEQUENCE</scope>
    <source>
        <strain evidence="2">UP504</strain>
    </source>
</reference>
<dbReference type="AlphaFoldDB" id="A0A9P6DQM7"/>